<evidence type="ECO:0000256" key="1">
    <source>
        <dbReference type="ARBA" id="ARBA00004141"/>
    </source>
</evidence>
<dbReference type="Gene3D" id="1.10.287.1260">
    <property type="match status" value="1"/>
</dbReference>
<dbReference type="GO" id="GO:0008381">
    <property type="term" value="F:mechanosensitive monoatomic ion channel activity"/>
    <property type="evidence" value="ECO:0007669"/>
    <property type="project" value="InterPro"/>
</dbReference>
<feature type="domain" description="Mechanosensitive ion channel MscS" evidence="7">
    <location>
        <begin position="108"/>
        <end position="175"/>
    </location>
</feature>
<name>A0A3P3WAZ1_9FLAO</name>
<evidence type="ECO:0000256" key="2">
    <source>
        <dbReference type="ARBA" id="ARBA00008017"/>
    </source>
</evidence>
<dbReference type="InterPro" id="IPR006685">
    <property type="entry name" value="MscS_channel_2nd"/>
</dbReference>
<dbReference type="EMBL" id="RQVQ01000005">
    <property type="protein sequence ID" value="RRJ92341.1"/>
    <property type="molecule type" value="Genomic_DNA"/>
</dbReference>
<dbReference type="Pfam" id="PF00924">
    <property type="entry name" value="MS_channel_2nd"/>
    <property type="match status" value="1"/>
</dbReference>
<dbReference type="InterPro" id="IPR010920">
    <property type="entry name" value="LSM_dom_sf"/>
</dbReference>
<gene>
    <name evidence="8" type="ORF">EG240_02790</name>
</gene>
<evidence type="ECO:0000256" key="6">
    <source>
        <dbReference type="SAM" id="Phobius"/>
    </source>
</evidence>
<keyword evidence="9" id="KW-1185">Reference proteome</keyword>
<sequence length="289" mass="32888">MKDSLVKVFKSWEFDAEEIGAKLIIAFLILLLFFLIARLSRKIFLKLNSNLLSKHPDVLNLLSKIIYYIFLIFGYFLFLKIVGLEQYFSKILAGAGIVGIIAGFALKDIASNAFSGLLLFIKKPFVKGDWVQLDGHYGKVELVGWLTTALSNKTGQEIYISNQLIYSGTFMNYSKYKKRRICLQADVQNFIDVPKLKQLLNDETSKFSNLLPNNLINFYVTKIGVDGGFSFELLYWIHFDEGHNFRDSISKALLMINNIGLNNSITIKNITWQSDEEDETSAERFGVGS</sequence>
<protein>
    <recommendedName>
        <fullName evidence="7">Mechanosensitive ion channel MscS domain-containing protein</fullName>
    </recommendedName>
</protein>
<evidence type="ECO:0000256" key="5">
    <source>
        <dbReference type="ARBA" id="ARBA00023136"/>
    </source>
</evidence>
<dbReference type="Proteomes" id="UP000275719">
    <property type="component" value="Unassembled WGS sequence"/>
</dbReference>
<proteinExistence type="inferred from homology"/>
<keyword evidence="5 6" id="KW-0472">Membrane</keyword>
<comment type="caution">
    <text evidence="8">The sequence shown here is derived from an EMBL/GenBank/DDBJ whole genome shotgun (WGS) entry which is preliminary data.</text>
</comment>
<keyword evidence="3 6" id="KW-0812">Transmembrane</keyword>
<dbReference type="SUPFAM" id="SSF82861">
    <property type="entry name" value="Mechanosensitive channel protein MscS (YggB), transmembrane region"/>
    <property type="match status" value="1"/>
</dbReference>
<comment type="similarity">
    <text evidence="2">Belongs to the MscS (TC 1.A.23) family.</text>
</comment>
<dbReference type="InterPro" id="IPR045275">
    <property type="entry name" value="MscS_archaea/bacteria_type"/>
</dbReference>
<evidence type="ECO:0000313" key="9">
    <source>
        <dbReference type="Proteomes" id="UP000275719"/>
    </source>
</evidence>
<organism evidence="8 9">
    <name type="scientific">Paenimyroides tangerinum</name>
    <dbReference type="NCBI Taxonomy" id="2488728"/>
    <lineage>
        <taxon>Bacteria</taxon>
        <taxon>Pseudomonadati</taxon>
        <taxon>Bacteroidota</taxon>
        <taxon>Flavobacteriia</taxon>
        <taxon>Flavobacteriales</taxon>
        <taxon>Flavobacteriaceae</taxon>
        <taxon>Paenimyroides</taxon>
    </lineage>
</organism>
<dbReference type="Gene3D" id="2.30.30.60">
    <property type="match status" value="1"/>
</dbReference>
<evidence type="ECO:0000256" key="4">
    <source>
        <dbReference type="ARBA" id="ARBA00022989"/>
    </source>
</evidence>
<dbReference type="SUPFAM" id="SSF50182">
    <property type="entry name" value="Sm-like ribonucleoproteins"/>
    <property type="match status" value="1"/>
</dbReference>
<dbReference type="RefSeq" id="WP_125017194.1">
    <property type="nucleotide sequence ID" value="NZ_RQVQ01000005.1"/>
</dbReference>
<dbReference type="AlphaFoldDB" id="A0A3P3WAZ1"/>
<reference evidence="8 9" key="1">
    <citation type="submission" date="2018-11" db="EMBL/GenBank/DDBJ databases">
        <title>Flavobacterium sp. nov., YIM 102701-2 draft genome.</title>
        <authorList>
            <person name="Li G."/>
            <person name="Jiang Y."/>
        </authorList>
    </citation>
    <scope>NUCLEOTIDE SEQUENCE [LARGE SCALE GENOMIC DNA]</scope>
    <source>
        <strain evidence="8 9">YIM 102701-2</strain>
    </source>
</reference>
<feature type="transmembrane region" description="Helical" evidence="6">
    <location>
        <begin position="20"/>
        <end position="40"/>
    </location>
</feature>
<evidence type="ECO:0000259" key="7">
    <source>
        <dbReference type="Pfam" id="PF00924"/>
    </source>
</evidence>
<dbReference type="InterPro" id="IPR023408">
    <property type="entry name" value="MscS_beta-dom_sf"/>
</dbReference>
<dbReference type="GO" id="GO:0016020">
    <property type="term" value="C:membrane"/>
    <property type="evidence" value="ECO:0007669"/>
    <property type="project" value="UniProtKB-SubCell"/>
</dbReference>
<keyword evidence="4 6" id="KW-1133">Transmembrane helix</keyword>
<evidence type="ECO:0000313" key="8">
    <source>
        <dbReference type="EMBL" id="RRJ92341.1"/>
    </source>
</evidence>
<dbReference type="PANTHER" id="PTHR30221">
    <property type="entry name" value="SMALL-CONDUCTANCE MECHANOSENSITIVE CHANNEL"/>
    <property type="match status" value="1"/>
</dbReference>
<dbReference type="PANTHER" id="PTHR30221:SF1">
    <property type="entry name" value="SMALL-CONDUCTANCE MECHANOSENSITIVE CHANNEL"/>
    <property type="match status" value="1"/>
</dbReference>
<dbReference type="InterPro" id="IPR011014">
    <property type="entry name" value="MscS_channel_TM-2"/>
</dbReference>
<accession>A0A3P3WAZ1</accession>
<feature type="transmembrane region" description="Helical" evidence="6">
    <location>
        <begin position="61"/>
        <end position="81"/>
    </location>
</feature>
<feature type="transmembrane region" description="Helical" evidence="6">
    <location>
        <begin position="87"/>
        <end position="106"/>
    </location>
</feature>
<dbReference type="OrthoDB" id="9809206at2"/>
<comment type="subcellular location">
    <subcellularLocation>
        <location evidence="1">Membrane</location>
        <topology evidence="1">Multi-pass membrane protein</topology>
    </subcellularLocation>
</comment>
<evidence type="ECO:0000256" key="3">
    <source>
        <dbReference type="ARBA" id="ARBA00022692"/>
    </source>
</evidence>